<name>U9SW69_RHIID</name>
<dbReference type="GO" id="GO:0005524">
    <property type="term" value="F:ATP binding"/>
    <property type="evidence" value="ECO:0007669"/>
    <property type="project" value="InterPro"/>
</dbReference>
<evidence type="ECO:0000259" key="1">
    <source>
        <dbReference type="PROSITE" id="PS50011"/>
    </source>
</evidence>
<proteinExistence type="predicted"/>
<reference evidence="2" key="1">
    <citation type="submission" date="2013-07" db="EMBL/GenBank/DDBJ databases">
        <title>The genome of an arbuscular mycorrhizal fungus provides insights into the evolution of the oldest plant symbiosis.</title>
        <authorList>
            <consortium name="DOE Joint Genome Institute"/>
            <person name="Tisserant E."/>
            <person name="Malbreil M."/>
            <person name="Kuo A."/>
            <person name="Kohler A."/>
            <person name="Symeonidi A."/>
            <person name="Balestrini R."/>
            <person name="Charron P."/>
            <person name="Duensing N."/>
            <person name="Frei-dit-Frey N."/>
            <person name="Gianinazzi-Pearson V."/>
            <person name="Gilbert B."/>
            <person name="Handa Y."/>
            <person name="Hijri M."/>
            <person name="Kaul R."/>
            <person name="Kawaguchi M."/>
            <person name="Krajinski F."/>
            <person name="Lammers P."/>
            <person name="Lapierre D."/>
            <person name="Masclaux F.G."/>
            <person name="Murat C."/>
            <person name="Morin E."/>
            <person name="Ndikumana S."/>
            <person name="Pagni M."/>
            <person name="Petitpierre D."/>
            <person name="Requena N."/>
            <person name="Rosikiewicz P."/>
            <person name="Riley R."/>
            <person name="Saito K."/>
            <person name="San Clemente H."/>
            <person name="Shapiro H."/>
            <person name="van Tuinen D."/>
            <person name="Becard G."/>
            <person name="Bonfante P."/>
            <person name="Paszkowski U."/>
            <person name="Shachar-Hill Y."/>
            <person name="Young J.P."/>
            <person name="Sanders I.R."/>
            <person name="Henrissat B."/>
            <person name="Rensing S.A."/>
            <person name="Grigoriev I.V."/>
            <person name="Corradi N."/>
            <person name="Roux C."/>
            <person name="Martin F."/>
        </authorList>
    </citation>
    <scope>NUCLEOTIDE SEQUENCE</scope>
    <source>
        <strain evidence="2">DAOM 197198</strain>
    </source>
</reference>
<protein>
    <recommendedName>
        <fullName evidence="1">Protein kinase domain-containing protein</fullName>
    </recommendedName>
</protein>
<organism evidence="2">
    <name type="scientific">Rhizophagus irregularis (strain DAOM 181602 / DAOM 197198 / MUCL 43194)</name>
    <name type="common">Arbuscular mycorrhizal fungus</name>
    <name type="synonym">Glomus intraradices</name>
    <dbReference type="NCBI Taxonomy" id="747089"/>
    <lineage>
        <taxon>Eukaryota</taxon>
        <taxon>Fungi</taxon>
        <taxon>Fungi incertae sedis</taxon>
        <taxon>Mucoromycota</taxon>
        <taxon>Glomeromycotina</taxon>
        <taxon>Glomeromycetes</taxon>
        <taxon>Glomerales</taxon>
        <taxon>Glomeraceae</taxon>
        <taxon>Rhizophagus</taxon>
    </lineage>
</organism>
<sequence length="182" mass="21584">MCYEKAEKVFKKMIGNNEKEKIIIEKAEEWIKNWAKSHLILSNKYTDFVGCCGLTQDSSSGNYMLVMHLLDMDLRKYLQKHQCTWEEKIHVVWHLIVALRRIHYNDAIHRDLHSGNENKKNFLANLTILKYPIIFEDFNLTWHVQKCFVEEYFIDFLRSLLVLSVGSFSTISLCTPQFLSLY</sequence>
<dbReference type="InterPro" id="IPR011009">
    <property type="entry name" value="Kinase-like_dom_sf"/>
</dbReference>
<dbReference type="AlphaFoldDB" id="U9SW69"/>
<dbReference type="Gene3D" id="1.10.510.10">
    <property type="entry name" value="Transferase(Phosphotransferase) domain 1"/>
    <property type="match status" value="1"/>
</dbReference>
<dbReference type="PROSITE" id="PS50011">
    <property type="entry name" value="PROTEIN_KINASE_DOM"/>
    <property type="match status" value="1"/>
</dbReference>
<dbReference type="HOGENOM" id="CLU_1482751_0_0_1"/>
<accession>U9SW69</accession>
<dbReference type="SUPFAM" id="SSF56112">
    <property type="entry name" value="Protein kinase-like (PK-like)"/>
    <property type="match status" value="1"/>
</dbReference>
<dbReference type="EMBL" id="KI298022">
    <property type="protein sequence ID" value="ERZ99361.1"/>
    <property type="molecule type" value="Genomic_DNA"/>
</dbReference>
<dbReference type="InterPro" id="IPR000719">
    <property type="entry name" value="Prot_kinase_dom"/>
</dbReference>
<evidence type="ECO:0000313" key="2">
    <source>
        <dbReference type="EMBL" id="ERZ99361.1"/>
    </source>
</evidence>
<dbReference type="GO" id="GO:0004672">
    <property type="term" value="F:protein kinase activity"/>
    <property type="evidence" value="ECO:0007669"/>
    <property type="project" value="InterPro"/>
</dbReference>
<gene>
    <name evidence="2" type="ORF">GLOINDRAFT_88017</name>
</gene>
<feature type="domain" description="Protein kinase" evidence="1">
    <location>
        <begin position="1"/>
        <end position="182"/>
    </location>
</feature>